<name>A0A0C3FJJ6_PILCF</name>
<evidence type="ECO:0000313" key="1">
    <source>
        <dbReference type="EMBL" id="KIM80004.1"/>
    </source>
</evidence>
<dbReference type="STRING" id="765440.A0A0C3FJJ6"/>
<dbReference type="HOGENOM" id="CLU_1949635_0_0_1"/>
<gene>
    <name evidence="1" type="ORF">PILCRDRAFT_9892</name>
</gene>
<dbReference type="Proteomes" id="UP000054166">
    <property type="component" value="Unassembled WGS sequence"/>
</dbReference>
<dbReference type="EMBL" id="KN833006">
    <property type="protein sequence ID" value="KIM80004.1"/>
    <property type="molecule type" value="Genomic_DNA"/>
</dbReference>
<evidence type="ECO:0000313" key="2">
    <source>
        <dbReference type="Proteomes" id="UP000054166"/>
    </source>
</evidence>
<dbReference type="InParanoid" id="A0A0C3FJJ6"/>
<keyword evidence="2" id="KW-1185">Reference proteome</keyword>
<accession>A0A0C3FJJ6</accession>
<organism evidence="1 2">
    <name type="scientific">Piloderma croceum (strain F 1598)</name>
    <dbReference type="NCBI Taxonomy" id="765440"/>
    <lineage>
        <taxon>Eukaryota</taxon>
        <taxon>Fungi</taxon>
        <taxon>Dikarya</taxon>
        <taxon>Basidiomycota</taxon>
        <taxon>Agaricomycotina</taxon>
        <taxon>Agaricomycetes</taxon>
        <taxon>Agaricomycetidae</taxon>
        <taxon>Atheliales</taxon>
        <taxon>Atheliaceae</taxon>
        <taxon>Piloderma</taxon>
    </lineage>
</organism>
<protein>
    <submittedName>
        <fullName evidence="1">Uncharacterized protein</fullName>
    </submittedName>
</protein>
<reference evidence="2" key="2">
    <citation type="submission" date="2015-01" db="EMBL/GenBank/DDBJ databases">
        <title>Evolutionary Origins and Diversification of the Mycorrhizal Mutualists.</title>
        <authorList>
            <consortium name="DOE Joint Genome Institute"/>
            <consortium name="Mycorrhizal Genomics Consortium"/>
            <person name="Kohler A."/>
            <person name="Kuo A."/>
            <person name="Nagy L.G."/>
            <person name="Floudas D."/>
            <person name="Copeland A."/>
            <person name="Barry K.W."/>
            <person name="Cichocki N."/>
            <person name="Veneault-Fourrey C."/>
            <person name="LaButti K."/>
            <person name="Lindquist E.A."/>
            <person name="Lipzen A."/>
            <person name="Lundell T."/>
            <person name="Morin E."/>
            <person name="Murat C."/>
            <person name="Riley R."/>
            <person name="Ohm R."/>
            <person name="Sun H."/>
            <person name="Tunlid A."/>
            <person name="Henrissat B."/>
            <person name="Grigoriev I.V."/>
            <person name="Hibbett D.S."/>
            <person name="Martin F."/>
        </authorList>
    </citation>
    <scope>NUCLEOTIDE SEQUENCE [LARGE SCALE GENOMIC DNA]</scope>
    <source>
        <strain evidence="2">F 1598</strain>
    </source>
</reference>
<proteinExistence type="predicted"/>
<reference evidence="1 2" key="1">
    <citation type="submission" date="2014-04" db="EMBL/GenBank/DDBJ databases">
        <authorList>
            <consortium name="DOE Joint Genome Institute"/>
            <person name="Kuo A."/>
            <person name="Tarkka M."/>
            <person name="Buscot F."/>
            <person name="Kohler A."/>
            <person name="Nagy L.G."/>
            <person name="Floudas D."/>
            <person name="Copeland A."/>
            <person name="Barry K.W."/>
            <person name="Cichocki N."/>
            <person name="Veneault-Fourrey C."/>
            <person name="LaButti K."/>
            <person name="Lindquist E.A."/>
            <person name="Lipzen A."/>
            <person name="Lundell T."/>
            <person name="Morin E."/>
            <person name="Murat C."/>
            <person name="Sun H."/>
            <person name="Tunlid A."/>
            <person name="Henrissat B."/>
            <person name="Grigoriev I.V."/>
            <person name="Hibbett D.S."/>
            <person name="Martin F."/>
            <person name="Nordberg H.P."/>
            <person name="Cantor M.N."/>
            <person name="Hua S.X."/>
        </authorList>
    </citation>
    <scope>NUCLEOTIDE SEQUENCE [LARGE SCALE GENOMIC DNA]</scope>
    <source>
        <strain evidence="1 2">F 1598</strain>
    </source>
</reference>
<sequence>MEREIEELVEEHDRIVEVVEREWRGEVEEARGQVEELAMSVLVVRETESKEPRLNISELEANTNGLHEKFEQPLPHLEQESDEKDGEITVNNEEIQKLGEQVYALEENDRVREEFERVREEEGGGEGEA</sequence>
<dbReference type="AlphaFoldDB" id="A0A0C3FJJ6"/>